<evidence type="ECO:0000313" key="9">
    <source>
        <dbReference type="Proteomes" id="UP000178606"/>
    </source>
</evidence>
<dbReference type="InterPro" id="IPR003593">
    <property type="entry name" value="AAA+_ATPase"/>
</dbReference>
<proteinExistence type="predicted"/>
<dbReference type="Pfam" id="PF00158">
    <property type="entry name" value="Sigma54_activat"/>
    <property type="match status" value="1"/>
</dbReference>
<dbReference type="PROSITE" id="PS50045">
    <property type="entry name" value="SIGMA54_INTERACT_4"/>
    <property type="match status" value="1"/>
</dbReference>
<gene>
    <name evidence="8" type="ORF">A3F84_16375</name>
</gene>
<dbReference type="PANTHER" id="PTHR32071">
    <property type="entry name" value="TRANSCRIPTIONAL REGULATORY PROTEIN"/>
    <property type="match status" value="1"/>
</dbReference>
<dbReference type="EMBL" id="MFKF01000042">
    <property type="protein sequence ID" value="OGG56194.1"/>
    <property type="molecule type" value="Genomic_DNA"/>
</dbReference>
<keyword evidence="1" id="KW-0547">Nucleotide-binding</keyword>
<dbReference type="InterPro" id="IPR009057">
    <property type="entry name" value="Homeodomain-like_sf"/>
</dbReference>
<dbReference type="PRINTS" id="PR01590">
    <property type="entry name" value="HTHFIS"/>
</dbReference>
<dbReference type="Gene3D" id="1.10.10.60">
    <property type="entry name" value="Homeodomain-like"/>
    <property type="match status" value="1"/>
</dbReference>
<dbReference type="PROSITE" id="PS50110">
    <property type="entry name" value="RESPONSE_REGULATORY"/>
    <property type="match status" value="1"/>
</dbReference>
<dbReference type="InterPro" id="IPR002197">
    <property type="entry name" value="HTH_Fis"/>
</dbReference>
<dbReference type="CDD" id="cd00156">
    <property type="entry name" value="REC"/>
    <property type="match status" value="1"/>
</dbReference>
<keyword evidence="2" id="KW-0067">ATP-binding</keyword>
<dbReference type="InterPro" id="IPR025662">
    <property type="entry name" value="Sigma_54_int_dom_ATP-bd_1"/>
</dbReference>
<dbReference type="SUPFAM" id="SSF46689">
    <property type="entry name" value="Homeodomain-like"/>
    <property type="match status" value="1"/>
</dbReference>
<dbReference type="GO" id="GO:0000160">
    <property type="term" value="P:phosphorelay signal transduction system"/>
    <property type="evidence" value="ECO:0007669"/>
    <property type="project" value="InterPro"/>
</dbReference>
<dbReference type="Pfam" id="PF00072">
    <property type="entry name" value="Response_reg"/>
    <property type="match status" value="1"/>
</dbReference>
<reference evidence="8 9" key="1">
    <citation type="journal article" date="2016" name="Nat. Commun.">
        <title>Thousands of microbial genomes shed light on interconnected biogeochemical processes in an aquifer system.</title>
        <authorList>
            <person name="Anantharaman K."/>
            <person name="Brown C.T."/>
            <person name="Hug L.A."/>
            <person name="Sharon I."/>
            <person name="Castelle C.J."/>
            <person name="Probst A.J."/>
            <person name="Thomas B.C."/>
            <person name="Singh A."/>
            <person name="Wilkins M.J."/>
            <person name="Karaoz U."/>
            <person name="Brodie E.L."/>
            <person name="Williams K.H."/>
            <person name="Hubbard S.S."/>
            <person name="Banfield J.F."/>
        </authorList>
    </citation>
    <scope>NUCLEOTIDE SEQUENCE [LARGE SCALE GENOMIC DNA]</scope>
    <source>
        <strain evidence="9">RIFCSPLOWO2_12_FULL_64_10</strain>
    </source>
</reference>
<dbReference type="Gene3D" id="1.10.8.60">
    <property type="match status" value="1"/>
</dbReference>
<evidence type="ECO:0000259" key="6">
    <source>
        <dbReference type="PROSITE" id="PS50045"/>
    </source>
</evidence>
<evidence type="ECO:0000259" key="7">
    <source>
        <dbReference type="PROSITE" id="PS50110"/>
    </source>
</evidence>
<feature type="domain" description="Sigma-54 factor interaction" evidence="6">
    <location>
        <begin position="135"/>
        <end position="364"/>
    </location>
</feature>
<dbReference type="Proteomes" id="UP000178606">
    <property type="component" value="Unassembled WGS sequence"/>
</dbReference>
<dbReference type="PROSITE" id="PS00688">
    <property type="entry name" value="SIGMA54_INTERACT_3"/>
    <property type="match status" value="1"/>
</dbReference>
<dbReference type="Gene3D" id="3.40.50.300">
    <property type="entry name" value="P-loop containing nucleotide triphosphate hydrolases"/>
    <property type="match status" value="1"/>
</dbReference>
<evidence type="ECO:0000256" key="3">
    <source>
        <dbReference type="ARBA" id="ARBA00023015"/>
    </source>
</evidence>
<protein>
    <recommendedName>
        <fullName evidence="10">Fis family transcriptional regulator</fullName>
    </recommendedName>
</protein>
<dbReference type="GO" id="GO:0005524">
    <property type="term" value="F:ATP binding"/>
    <property type="evidence" value="ECO:0007669"/>
    <property type="project" value="UniProtKB-KW"/>
</dbReference>
<dbReference type="SUPFAM" id="SSF52172">
    <property type="entry name" value="CheY-like"/>
    <property type="match status" value="1"/>
</dbReference>
<dbReference type="InterPro" id="IPR058031">
    <property type="entry name" value="AAA_lid_NorR"/>
</dbReference>
<feature type="domain" description="Response regulatory" evidence="7">
    <location>
        <begin position="4"/>
        <end position="118"/>
    </location>
</feature>
<dbReference type="InterPro" id="IPR002078">
    <property type="entry name" value="Sigma_54_int"/>
</dbReference>
<feature type="modified residue" description="4-aspartylphosphate" evidence="5">
    <location>
        <position position="53"/>
    </location>
</feature>
<dbReference type="Pfam" id="PF02954">
    <property type="entry name" value="HTH_8"/>
    <property type="match status" value="1"/>
</dbReference>
<evidence type="ECO:0000256" key="2">
    <source>
        <dbReference type="ARBA" id="ARBA00022840"/>
    </source>
</evidence>
<keyword evidence="4" id="KW-0804">Transcription</keyword>
<dbReference type="CDD" id="cd00009">
    <property type="entry name" value="AAA"/>
    <property type="match status" value="1"/>
</dbReference>
<evidence type="ECO:0000256" key="1">
    <source>
        <dbReference type="ARBA" id="ARBA00022741"/>
    </source>
</evidence>
<dbReference type="InterPro" id="IPR001789">
    <property type="entry name" value="Sig_transdc_resp-reg_receiver"/>
</dbReference>
<dbReference type="AlphaFoldDB" id="A0A1F6D432"/>
<organism evidence="8 9">
    <name type="scientific">Handelsmanbacteria sp. (strain RIFCSPLOWO2_12_FULL_64_10)</name>
    <dbReference type="NCBI Taxonomy" id="1817868"/>
    <lineage>
        <taxon>Bacteria</taxon>
        <taxon>Candidatus Handelsmaniibacteriota</taxon>
    </lineage>
</organism>
<dbReference type="SMART" id="SM00382">
    <property type="entry name" value="AAA"/>
    <property type="match status" value="1"/>
</dbReference>
<dbReference type="SUPFAM" id="SSF52540">
    <property type="entry name" value="P-loop containing nucleoside triphosphate hydrolases"/>
    <property type="match status" value="1"/>
</dbReference>
<accession>A0A1F6D432</accession>
<sequence>MPANVMIIDNSPESCALLDRFLSAEGHRVRTANSGEEGLALCAQEMPSLVLLDLHLPGIDGMETLRRIKGMDRACPVVMITAYDTARSAVRAMKLGAEDYVTKPVPVEELRALVAKLVGGPVGGELERGKGLDEIVGNSPAMRQVFEMVRRVSRTSSTVLITGESGTGKELVARAIHLNSDRAGRPFLSINCASIPANLLEAELFGYEKGAFTDAKARKRGLIEVASAGALLLDEIGLMPLDLQGKLLTVLETHRFRRVGGTEELSADCRFIAATNRDLEKAMEVREFREDLYYRLNVIPIHLPPLRERGDDALLLVRRLLKEYSRRHEMPLRELSAEAEALLTAYPWPGNVRELKNVIERAMLLTDGPRIDAPDLSIYRRARSDEPGRAAPIKVSDAGLIQVSFPPWGLPLEDLERQVIEEALRHTEGNVLRAAKLLHISRDTLRYRMQKHGVEPPQARKRGG</sequence>
<dbReference type="Pfam" id="PF25601">
    <property type="entry name" value="AAA_lid_14"/>
    <property type="match status" value="1"/>
</dbReference>
<dbReference type="GO" id="GO:0006355">
    <property type="term" value="P:regulation of DNA-templated transcription"/>
    <property type="evidence" value="ECO:0007669"/>
    <property type="project" value="InterPro"/>
</dbReference>
<dbReference type="Gene3D" id="3.40.50.2300">
    <property type="match status" value="1"/>
</dbReference>
<dbReference type="InterPro" id="IPR027417">
    <property type="entry name" value="P-loop_NTPase"/>
</dbReference>
<keyword evidence="3" id="KW-0805">Transcription regulation</keyword>
<comment type="caution">
    <text evidence="8">The sequence shown here is derived from an EMBL/GenBank/DDBJ whole genome shotgun (WGS) entry which is preliminary data.</text>
</comment>
<evidence type="ECO:0000256" key="5">
    <source>
        <dbReference type="PROSITE-ProRule" id="PRU00169"/>
    </source>
</evidence>
<evidence type="ECO:0000256" key="4">
    <source>
        <dbReference type="ARBA" id="ARBA00023163"/>
    </source>
</evidence>
<evidence type="ECO:0000313" key="8">
    <source>
        <dbReference type="EMBL" id="OGG56194.1"/>
    </source>
</evidence>
<keyword evidence="5" id="KW-0597">Phosphoprotein</keyword>
<dbReference type="PANTHER" id="PTHR32071:SF113">
    <property type="entry name" value="ALGINATE BIOSYNTHESIS TRANSCRIPTIONAL REGULATORY PROTEIN ALGB"/>
    <property type="match status" value="1"/>
</dbReference>
<dbReference type="PROSITE" id="PS00675">
    <property type="entry name" value="SIGMA54_INTERACT_1"/>
    <property type="match status" value="1"/>
</dbReference>
<dbReference type="GO" id="GO:0043565">
    <property type="term" value="F:sequence-specific DNA binding"/>
    <property type="evidence" value="ECO:0007669"/>
    <property type="project" value="InterPro"/>
</dbReference>
<dbReference type="InterPro" id="IPR025944">
    <property type="entry name" value="Sigma_54_int_dom_CS"/>
</dbReference>
<dbReference type="SMART" id="SM00448">
    <property type="entry name" value="REC"/>
    <property type="match status" value="1"/>
</dbReference>
<dbReference type="FunFam" id="3.40.50.300:FF:000006">
    <property type="entry name" value="DNA-binding transcriptional regulator NtrC"/>
    <property type="match status" value="1"/>
</dbReference>
<name>A0A1F6D432_HANXR</name>
<evidence type="ECO:0008006" key="10">
    <source>
        <dbReference type="Google" id="ProtNLM"/>
    </source>
</evidence>
<dbReference type="InterPro" id="IPR011006">
    <property type="entry name" value="CheY-like_superfamily"/>
</dbReference>